<evidence type="ECO:0000313" key="3">
    <source>
        <dbReference type="EMBL" id="MDV2620274.1"/>
    </source>
</evidence>
<organism evidence="3 4">
    <name type="scientific">Pediococcus acidilactici</name>
    <dbReference type="NCBI Taxonomy" id="1254"/>
    <lineage>
        <taxon>Bacteria</taxon>
        <taxon>Bacillati</taxon>
        <taxon>Bacillota</taxon>
        <taxon>Bacilli</taxon>
        <taxon>Lactobacillales</taxon>
        <taxon>Lactobacillaceae</taxon>
        <taxon>Pediococcus</taxon>
        <taxon>Pediococcus acidilactici group</taxon>
    </lineage>
</organism>
<dbReference type="EMBL" id="JAWJAV010000001">
    <property type="protein sequence ID" value="MDV2620274.1"/>
    <property type="molecule type" value="Genomic_DNA"/>
</dbReference>
<reference evidence="3" key="1">
    <citation type="journal article" date="2023" name="PeerJ">
        <title>Selection and evaluation of lactic acid bacteria from chicken feces in Thailand as potential probiotics.</title>
        <authorList>
            <person name="Khurajog B."/>
            <person name="Disastra Y."/>
            <person name="Lawwyne L.D."/>
            <person name="Sirichokchatchawan W."/>
            <person name="Niyomtham W."/>
            <person name="Yindee J."/>
            <person name="Hampson D.J."/>
            <person name="Prapasarakul N."/>
        </authorList>
    </citation>
    <scope>NUCLEOTIDE SEQUENCE</scope>
    <source>
        <strain evidence="3">BF9</strain>
    </source>
</reference>
<evidence type="ECO:0000313" key="4">
    <source>
        <dbReference type="Proteomes" id="UP001280897"/>
    </source>
</evidence>
<accession>A0AAW8YD36</accession>
<reference evidence="3" key="2">
    <citation type="submission" date="2023-10" db="EMBL/GenBank/DDBJ databases">
        <authorList>
            <person name="Khurajog B."/>
        </authorList>
    </citation>
    <scope>NUCLEOTIDE SEQUENCE</scope>
    <source>
        <strain evidence="3">BF9</strain>
    </source>
</reference>
<evidence type="ECO:0000256" key="1">
    <source>
        <dbReference type="SAM" id="Coils"/>
    </source>
</evidence>
<dbReference type="Pfam" id="PF14213">
    <property type="entry name" value="DUF4325"/>
    <property type="match status" value="1"/>
</dbReference>
<feature type="domain" description="DUF4325" evidence="2">
    <location>
        <begin position="19"/>
        <end position="74"/>
    </location>
</feature>
<protein>
    <submittedName>
        <fullName evidence="3">DUF4325 domain-containing protein</fullName>
    </submittedName>
</protein>
<dbReference type="GeneID" id="57365770"/>
<evidence type="ECO:0000259" key="2">
    <source>
        <dbReference type="Pfam" id="PF14213"/>
    </source>
</evidence>
<dbReference type="RefSeq" id="WP_166481433.1">
    <property type="nucleotide sequence ID" value="NZ_CP050079.1"/>
</dbReference>
<gene>
    <name evidence="3" type="ORF">R0G89_00795</name>
</gene>
<dbReference type="Proteomes" id="UP001280897">
    <property type="component" value="Unassembled WGS sequence"/>
</dbReference>
<dbReference type="InterPro" id="IPR025474">
    <property type="entry name" value="DUF4325"/>
</dbReference>
<proteinExistence type="predicted"/>
<dbReference type="AlphaFoldDB" id="A0AAW8YD36"/>
<name>A0AAW8YD36_PEDAC</name>
<keyword evidence="1" id="KW-0175">Coiled coil</keyword>
<feature type="coiled-coil region" evidence="1">
    <location>
        <begin position="84"/>
        <end position="111"/>
    </location>
</feature>
<comment type="caution">
    <text evidence="3">The sequence shown here is derived from an EMBL/GenBank/DDBJ whole genome shotgun (WGS) entry which is preliminary data.</text>
</comment>
<sequence length="111" mass="12476">MILNIHDYIDSSLAVSADQGQKVFEKITDTIKKDEKIIIKFSELRTITTAFLNTAIGQLYNVGSVSTLNNYIHIDGSTLSPSQREKVRLVMQNAKQQLTSEEANAEMNRDD</sequence>